<protein>
    <submittedName>
        <fullName evidence="3">DUF1851 domain-containing protein</fullName>
    </submittedName>
</protein>
<dbReference type="Pfam" id="PF08906">
    <property type="entry name" value="T6SS_Tdi1_C"/>
    <property type="match status" value="1"/>
</dbReference>
<dbReference type="EMBL" id="CP061561">
    <property type="protein sequence ID" value="QNX04334.1"/>
    <property type="molecule type" value="Genomic_DNA"/>
</dbReference>
<reference evidence="3 4" key="2">
    <citation type="submission" date="2020-09" db="EMBL/GenBank/DDBJ databases">
        <authorList>
            <person name="Chen F.-J."/>
            <person name="Lee Y.-T."/>
        </authorList>
    </citation>
    <scope>NUCLEOTIDE SEQUENCE [LARGE SCALE GENOMIC DNA]</scope>
    <source>
        <strain evidence="3 4">AS73</strain>
    </source>
</reference>
<dbReference type="RefSeq" id="WP_151685918.1">
    <property type="nucleotide sequence ID" value="NZ_BKEE01000070.1"/>
</dbReference>
<dbReference type="Pfam" id="PF08887">
    <property type="entry name" value="GAD-like"/>
    <property type="match status" value="1"/>
</dbReference>
<feature type="domain" description="GAD-related" evidence="1">
    <location>
        <begin position="21"/>
        <end position="116"/>
    </location>
</feature>
<evidence type="ECO:0000259" key="1">
    <source>
        <dbReference type="Pfam" id="PF08887"/>
    </source>
</evidence>
<dbReference type="Proteomes" id="UP000516862">
    <property type="component" value="Chromosome"/>
</dbReference>
<dbReference type="AlphaFoldDB" id="A0A7H2PNA1"/>
<evidence type="ECO:0000313" key="4">
    <source>
        <dbReference type="Proteomes" id="UP000516862"/>
    </source>
</evidence>
<name>A0A7H2PNA1_9GAMM</name>
<evidence type="ECO:0000259" key="2">
    <source>
        <dbReference type="Pfam" id="PF08906"/>
    </source>
</evidence>
<accession>A0A7H2PNA1</accession>
<dbReference type="InterPro" id="IPR015002">
    <property type="entry name" value="T6SS_Tdi1_C"/>
</dbReference>
<reference evidence="4" key="1">
    <citation type="submission" date="2020-09" db="EMBL/GenBank/DDBJ databases">
        <title>Clinical and molecular characterization of Acinetobacter seifertii in Taiwan.</title>
        <authorList>
            <person name="Li L.-H."/>
            <person name="Yang Y.-S."/>
            <person name="Sun J.-R."/>
            <person name="Huang T.-W."/>
            <person name="Huang W.-C."/>
            <person name="Wang Y.-C."/>
            <person name="Kuo T.-H."/>
            <person name="Kuo S.-C."/>
            <person name="Chen T.-L."/>
        </authorList>
    </citation>
    <scope>NUCLEOTIDE SEQUENCE [LARGE SCALE GENOMIC DNA]</scope>
    <source>
        <strain evidence="4">AS73</strain>
    </source>
</reference>
<organism evidence="3 4">
    <name type="scientific">Acinetobacter seifertii</name>
    <dbReference type="NCBI Taxonomy" id="1530123"/>
    <lineage>
        <taxon>Bacteria</taxon>
        <taxon>Pseudomonadati</taxon>
        <taxon>Pseudomonadota</taxon>
        <taxon>Gammaproteobacteria</taxon>
        <taxon>Moraxellales</taxon>
        <taxon>Moraxellaceae</taxon>
        <taxon>Acinetobacter</taxon>
        <taxon>Acinetobacter calcoaceticus/baumannii complex</taxon>
    </lineage>
</organism>
<evidence type="ECO:0000313" key="3">
    <source>
        <dbReference type="EMBL" id="QNX04334.1"/>
    </source>
</evidence>
<feature type="domain" description="T6SS immunity protein Tdi1 C-terminal" evidence="2">
    <location>
        <begin position="149"/>
        <end position="212"/>
    </location>
</feature>
<gene>
    <name evidence="3" type="ORF">IC796_13270</name>
</gene>
<sequence>MLPISQQEEIQKYFDYFNVKFSKIEIGEKPTPEFIAQHQHTFPEYLFYLWEKLGFASFENGGFWLVNPVDYEDILELCLKDTDFPEYDEFYILGRSAFGELHAIGKNTSSKLTIDMINLRIYPSIKDIQDTENNDLLGSFLSMIVTRAKNEDIDVYDQNGKLLFDRCLTNLGELTEDQIYAFEPPAVLGGPQIIENMKKVDLFQYIPFVAQLDKFQVMLDISKEVDRLGIKPKS</sequence>
<proteinExistence type="predicted"/>
<dbReference type="InterPro" id="IPR014983">
    <property type="entry name" value="GAD-rel"/>
</dbReference>